<dbReference type="InterPro" id="IPR027417">
    <property type="entry name" value="P-loop_NTPase"/>
</dbReference>
<sequence length="273" mass="31381">MISTNKNLIFTVTHGRTGTTFLTEVFKIFDDIRSLHEPEPNYANLFPTVKQTPEKAIAFLQSKIAVINEYPEKNYVETSNVFGKGFLIPLLRLGVMPGLLFLNRNFRKTASSLYERGSTPMRTQRGIHYSADPRVPGSLPIHEPESLTDYQLCYWGVLDSYARQMQAESIYKNENGKFYWVTTKDFQDFDKVVDIGNFFGLNISDKDRAIKQHHEIISVHHNPNKSRVRNSESIAFQDEEADVLNRVAFFDPLFVDRAIASPFIEEETKNAFI</sequence>
<gene>
    <name evidence="1" type="ORF">A3224_11805</name>
</gene>
<keyword evidence="2" id="KW-1185">Reference proteome</keyword>
<dbReference type="RefSeq" id="WP_067154831.1">
    <property type="nucleotide sequence ID" value="NZ_CP014864.1"/>
</dbReference>
<reference evidence="2" key="1">
    <citation type="submission" date="2016-03" db="EMBL/GenBank/DDBJ databases">
        <authorList>
            <person name="Lee Y.-S."/>
            <person name="Choi Y.-L."/>
        </authorList>
    </citation>
    <scope>NUCLEOTIDE SEQUENCE [LARGE SCALE GENOMIC DNA]</scope>
    <source>
        <strain evidence="2">DAU221</strain>
    </source>
</reference>
<dbReference type="EMBL" id="CP014864">
    <property type="protein sequence ID" value="AMX03166.1"/>
    <property type="molecule type" value="Genomic_DNA"/>
</dbReference>
<name>A0A143HNU8_MICTH</name>
<dbReference type="GeneID" id="76608728"/>
<dbReference type="SUPFAM" id="SSF52540">
    <property type="entry name" value="P-loop containing nucleoside triphosphate hydrolases"/>
    <property type="match status" value="1"/>
</dbReference>
<dbReference type="OrthoDB" id="288532at2"/>
<accession>A0A143HNU8</accession>
<evidence type="ECO:0000313" key="1">
    <source>
        <dbReference type="EMBL" id="AMX03166.1"/>
    </source>
</evidence>
<organism evidence="1 2">
    <name type="scientific">Microbulbifer thermotolerans</name>
    <dbReference type="NCBI Taxonomy" id="252514"/>
    <lineage>
        <taxon>Bacteria</taxon>
        <taxon>Pseudomonadati</taxon>
        <taxon>Pseudomonadota</taxon>
        <taxon>Gammaproteobacteria</taxon>
        <taxon>Cellvibrionales</taxon>
        <taxon>Microbulbiferaceae</taxon>
        <taxon>Microbulbifer</taxon>
    </lineage>
</organism>
<dbReference type="STRING" id="252514.A3224_11805"/>
<dbReference type="AlphaFoldDB" id="A0A143HNU8"/>
<dbReference type="KEGG" id="mthd:A3224_11805"/>
<evidence type="ECO:0000313" key="2">
    <source>
        <dbReference type="Proteomes" id="UP000076077"/>
    </source>
</evidence>
<dbReference type="Gene3D" id="3.40.50.300">
    <property type="entry name" value="P-loop containing nucleotide triphosphate hydrolases"/>
    <property type="match status" value="1"/>
</dbReference>
<proteinExistence type="predicted"/>
<protein>
    <submittedName>
        <fullName evidence="1">Uncharacterized protein</fullName>
    </submittedName>
</protein>
<dbReference type="Proteomes" id="UP000076077">
    <property type="component" value="Chromosome"/>
</dbReference>